<protein>
    <submittedName>
        <fullName evidence="3">CoA transferase</fullName>
        <ecNumber evidence="3">2.8.3.-</ecNumber>
    </submittedName>
</protein>
<keyword evidence="2 3" id="KW-0808">Transferase</keyword>
<dbReference type="PANTHER" id="PTHR48228">
    <property type="entry name" value="SUCCINYL-COA--D-CITRAMALATE COA-TRANSFERASE"/>
    <property type="match status" value="1"/>
</dbReference>
<dbReference type="Proteomes" id="UP001230908">
    <property type="component" value="Unassembled WGS sequence"/>
</dbReference>
<dbReference type="RefSeq" id="WP_308718094.1">
    <property type="nucleotide sequence ID" value="NZ_JAVHUY010000063.1"/>
</dbReference>
<evidence type="ECO:0000313" key="4">
    <source>
        <dbReference type="Proteomes" id="UP001230908"/>
    </source>
</evidence>
<comment type="caution">
    <text evidence="3">The sequence shown here is derived from an EMBL/GenBank/DDBJ whole genome shotgun (WGS) entry which is preliminary data.</text>
</comment>
<dbReference type="Pfam" id="PF02515">
    <property type="entry name" value="CoA_transf_3"/>
    <property type="match status" value="1"/>
</dbReference>
<evidence type="ECO:0000313" key="3">
    <source>
        <dbReference type="EMBL" id="MDQ7910844.1"/>
    </source>
</evidence>
<comment type="similarity">
    <text evidence="1">Belongs to the CoA-transferase III family.</text>
</comment>
<proteinExistence type="inferred from homology"/>
<dbReference type="Gene3D" id="3.30.1540.10">
    <property type="entry name" value="formyl-coa transferase, domain 3"/>
    <property type="match status" value="1"/>
</dbReference>
<dbReference type="GO" id="GO:0016740">
    <property type="term" value="F:transferase activity"/>
    <property type="evidence" value="ECO:0007669"/>
    <property type="project" value="UniProtKB-KW"/>
</dbReference>
<gene>
    <name evidence="3" type="ORF">RB614_40765</name>
</gene>
<dbReference type="InterPro" id="IPR044855">
    <property type="entry name" value="CoA-Trfase_III_dom3_sf"/>
</dbReference>
<dbReference type="EMBL" id="JAVHUY010000063">
    <property type="protein sequence ID" value="MDQ7910844.1"/>
    <property type="molecule type" value="Genomic_DNA"/>
</dbReference>
<keyword evidence="4" id="KW-1185">Reference proteome</keyword>
<name>A0ABU0ZUX5_9ACTN</name>
<dbReference type="InterPro" id="IPR023606">
    <property type="entry name" value="CoA-Trfase_III_dom_1_sf"/>
</dbReference>
<dbReference type="Gene3D" id="3.40.50.10540">
    <property type="entry name" value="Crotonobetainyl-coa:carnitine coa-transferase, domain 1"/>
    <property type="match status" value="1"/>
</dbReference>
<evidence type="ECO:0000256" key="1">
    <source>
        <dbReference type="ARBA" id="ARBA00008383"/>
    </source>
</evidence>
<accession>A0ABU0ZUX5</accession>
<evidence type="ECO:0000256" key="2">
    <source>
        <dbReference type="ARBA" id="ARBA00022679"/>
    </source>
</evidence>
<dbReference type="EC" id="2.8.3.-" evidence="3"/>
<dbReference type="SUPFAM" id="SSF89796">
    <property type="entry name" value="CoA-transferase family III (CaiB/BaiF)"/>
    <property type="match status" value="1"/>
</dbReference>
<dbReference type="PANTHER" id="PTHR48228:SF6">
    <property type="entry name" value="L-CARNITINE COA-TRANSFERASE"/>
    <property type="match status" value="1"/>
</dbReference>
<sequence length="397" mass="42900">MVEGPVFEGLKVVEFAHVVAGPVAGGLLADLGATVVHVEAPGTGDPTRQLSLAKGGKHVWWSAIGRNKRSVTLDLRSPEGQRVARRLAAWSDVVITNMRVETLERWGLDWASLHAVNDRLVMLQISANGAASTLRNEPGFGKVGEARSGALHLTGHADGPPLAVGYSQADAVTGLMGAFAISAALTRRHEPDFHGEWIDLALFESLYRLIDWQVILYDQLGFVPTRAGNQVEAVPSALINTYRTSDGAWIIVTSGTPKSVRNIAALVGLPVDEYATMDQLVRGRDRLDKALAAWIAGHTAAQTLAEMTRQEVIASRIYSVADIVDDPTYLERDDVISVTDPTLGTVRMHGVVPRLANRPGRVWRTGPDLGQDNDYVYRELVGLTAAELDRLRAAGTV</sequence>
<dbReference type="InterPro" id="IPR003673">
    <property type="entry name" value="CoA-Trfase_fam_III"/>
</dbReference>
<organism evidence="3 4">
    <name type="scientific">Phytohabitans maris</name>
    <dbReference type="NCBI Taxonomy" id="3071409"/>
    <lineage>
        <taxon>Bacteria</taxon>
        <taxon>Bacillati</taxon>
        <taxon>Actinomycetota</taxon>
        <taxon>Actinomycetes</taxon>
        <taxon>Micromonosporales</taxon>
        <taxon>Micromonosporaceae</taxon>
    </lineage>
</organism>
<reference evidence="3 4" key="1">
    <citation type="submission" date="2023-08" db="EMBL/GenBank/DDBJ databases">
        <title>Phytohabitans sansha sp. nov., isolated from marine sediment.</title>
        <authorList>
            <person name="Zhao Y."/>
            <person name="Yi K."/>
        </authorList>
    </citation>
    <scope>NUCLEOTIDE SEQUENCE [LARGE SCALE GENOMIC DNA]</scope>
    <source>
        <strain evidence="3 4">ZYX-F-186</strain>
    </source>
</reference>
<dbReference type="InterPro" id="IPR050509">
    <property type="entry name" value="CoA-transferase_III"/>
</dbReference>